<dbReference type="STRING" id="218851.A0A2G5DQR2"/>
<reference evidence="2 3" key="1">
    <citation type="submission" date="2017-09" db="EMBL/GenBank/DDBJ databases">
        <title>WGS assembly of Aquilegia coerulea Goldsmith.</title>
        <authorList>
            <person name="Hodges S."/>
            <person name="Kramer E."/>
            <person name="Nordborg M."/>
            <person name="Tomkins J."/>
            <person name="Borevitz J."/>
            <person name="Derieg N."/>
            <person name="Yan J."/>
            <person name="Mihaltcheva S."/>
            <person name="Hayes R.D."/>
            <person name="Rokhsar D."/>
        </authorList>
    </citation>
    <scope>NUCLEOTIDE SEQUENCE [LARGE SCALE GENOMIC DNA]</scope>
    <source>
        <strain evidence="3">cv. Goldsmith</strain>
    </source>
</reference>
<keyword evidence="3" id="KW-1185">Reference proteome</keyword>
<name>A0A2G5DQR2_AQUCA</name>
<protein>
    <recommendedName>
        <fullName evidence="1">F-box associated beta-propeller type 1 domain-containing protein</fullName>
    </recommendedName>
</protein>
<evidence type="ECO:0000313" key="2">
    <source>
        <dbReference type="EMBL" id="PIA45861.1"/>
    </source>
</evidence>
<dbReference type="AlphaFoldDB" id="A0A2G5DQR2"/>
<dbReference type="Proteomes" id="UP000230069">
    <property type="component" value="Unassembled WGS sequence"/>
</dbReference>
<evidence type="ECO:0000259" key="1">
    <source>
        <dbReference type="Pfam" id="PF07734"/>
    </source>
</evidence>
<dbReference type="InterPro" id="IPR017451">
    <property type="entry name" value="F-box-assoc_interact_dom"/>
</dbReference>
<dbReference type="Pfam" id="PF07734">
    <property type="entry name" value="FBA_1"/>
    <property type="match status" value="1"/>
</dbReference>
<sequence length="347" mass="40593">MVTTRRRQQQEEEVKRKREETLNTICNSIRKRGKTLSSTLTNDIICDILSRVPDVEDLLRFKIALYCDISSPFKLNSAVKIICPFRIHSIYDSCNGIFLVRVSCKFNRLCLWNPSTGEHKDLSDELPKVPKRLNILYCLGYDLSRDDYKVIMAYNHEGTIRDVYVYSMRTNSYKRFQNVAYVIFGVVEYQNISSGGGGGILLNGAIHWLGNHVSNKNRFFLRIVSFDLSNDEFKDLQLPDITLHTKWKRLGEFEECLCIYHVNKDSYIDVFITKEYGVKESWTKIFSINDLPFHRMWNFEAICTNNEKLLVQWNNKDLALYDLRVCLIGRGKNSHIKHYPRNSQMPV</sequence>
<accession>A0A2G5DQR2</accession>
<dbReference type="PANTHER" id="PTHR31672:SF13">
    <property type="entry name" value="F-BOX PROTEIN CPR30-LIKE"/>
    <property type="match status" value="1"/>
</dbReference>
<dbReference type="InterPro" id="IPR006527">
    <property type="entry name" value="F-box-assoc_dom_typ1"/>
</dbReference>
<dbReference type="EMBL" id="KZ305033">
    <property type="protein sequence ID" value="PIA45861.1"/>
    <property type="molecule type" value="Genomic_DNA"/>
</dbReference>
<organism evidence="2 3">
    <name type="scientific">Aquilegia coerulea</name>
    <name type="common">Rocky mountain columbine</name>
    <dbReference type="NCBI Taxonomy" id="218851"/>
    <lineage>
        <taxon>Eukaryota</taxon>
        <taxon>Viridiplantae</taxon>
        <taxon>Streptophyta</taxon>
        <taxon>Embryophyta</taxon>
        <taxon>Tracheophyta</taxon>
        <taxon>Spermatophyta</taxon>
        <taxon>Magnoliopsida</taxon>
        <taxon>Ranunculales</taxon>
        <taxon>Ranunculaceae</taxon>
        <taxon>Thalictroideae</taxon>
        <taxon>Aquilegia</taxon>
    </lineage>
</organism>
<dbReference type="InterPro" id="IPR011043">
    <property type="entry name" value="Gal_Oxase/kelch_b-propeller"/>
</dbReference>
<dbReference type="SUPFAM" id="SSF50965">
    <property type="entry name" value="Galactose oxidase, central domain"/>
    <property type="match status" value="1"/>
</dbReference>
<proteinExistence type="predicted"/>
<evidence type="ECO:0000313" key="3">
    <source>
        <dbReference type="Proteomes" id="UP000230069"/>
    </source>
</evidence>
<gene>
    <name evidence="2" type="ORF">AQUCO_01600243v1</name>
</gene>
<feature type="domain" description="F-box associated beta-propeller type 1" evidence="1">
    <location>
        <begin position="80"/>
        <end position="319"/>
    </location>
</feature>
<dbReference type="InParanoid" id="A0A2G5DQR2"/>
<dbReference type="NCBIfam" id="TIGR01640">
    <property type="entry name" value="F_box_assoc_1"/>
    <property type="match status" value="1"/>
</dbReference>
<dbReference type="PANTHER" id="PTHR31672">
    <property type="entry name" value="BNACNNG10540D PROTEIN"/>
    <property type="match status" value="1"/>
</dbReference>
<dbReference type="InterPro" id="IPR050796">
    <property type="entry name" value="SCF_F-box_component"/>
</dbReference>